<dbReference type="AlphaFoldDB" id="L8JQH6"/>
<dbReference type="PANTHER" id="PTHR43130:SF11">
    <property type="entry name" value="TRANSCRIPTIONAL REGULATORY PROTEIN"/>
    <property type="match status" value="1"/>
</dbReference>
<dbReference type="Proteomes" id="UP000011135">
    <property type="component" value="Unassembled WGS sequence"/>
</dbReference>
<dbReference type="CDD" id="cd03138">
    <property type="entry name" value="GATase1_AraC_2"/>
    <property type="match status" value="1"/>
</dbReference>
<name>L8JQH6_9BACT</name>
<organism evidence="4 5">
    <name type="scientific">Fulvivirga imtechensis AK7</name>
    <dbReference type="NCBI Taxonomy" id="1237149"/>
    <lineage>
        <taxon>Bacteria</taxon>
        <taxon>Pseudomonadati</taxon>
        <taxon>Bacteroidota</taxon>
        <taxon>Cytophagia</taxon>
        <taxon>Cytophagales</taxon>
        <taxon>Fulvivirgaceae</taxon>
        <taxon>Fulvivirga</taxon>
    </lineage>
</organism>
<sequence>MNSEKHPTLINKAGEQKNGKMRYPVLILISQYYNMKNVSVLVPELAVMEAIADPRYLFTATNQFLQAAGKPPLFEVQLVGLSREVRLDGGLYSVHVDKLLHEVQKTDLIVIPALFGDMKLAVEKNRDAIPWITSHHNRGAEVASLCVGAFLLASTGLLDGKQCSTHWAFANEFRSMFPEVQVADGSIITEQQGLYSSGGANSYWNLLLYLVEKYTDRDTAILASKYFAIDIDRDSQAPFMMFNGQKGHNDEDVKRAQQFIEDNYQEKITVDQLSDMLAVSRRSFERRFKKATNNTISEYIQRIKIEAAKRSFEMSRKNITEVMFDVGYTDNKAFRSVFKKITGLTPLEYRNKYYKEQMPAL</sequence>
<dbReference type="InterPro" id="IPR029062">
    <property type="entry name" value="Class_I_gatase-like"/>
</dbReference>
<accession>L8JQH6</accession>
<dbReference type="GO" id="GO:0043565">
    <property type="term" value="F:sequence-specific DNA binding"/>
    <property type="evidence" value="ECO:0007669"/>
    <property type="project" value="InterPro"/>
</dbReference>
<feature type="domain" description="HTH araC/xylS-type" evidence="3">
    <location>
        <begin position="254"/>
        <end position="352"/>
    </location>
</feature>
<dbReference type="InterPro" id="IPR018060">
    <property type="entry name" value="HTH_AraC"/>
</dbReference>
<evidence type="ECO:0000256" key="2">
    <source>
        <dbReference type="ARBA" id="ARBA00023163"/>
    </source>
</evidence>
<reference evidence="4 5" key="1">
    <citation type="submission" date="2012-12" db="EMBL/GenBank/DDBJ databases">
        <title>Genome assembly of Fulvivirga imtechensis AK7.</title>
        <authorList>
            <person name="Nupur N."/>
            <person name="Khatri I."/>
            <person name="Kumar R."/>
            <person name="Subramanian S."/>
            <person name="Pinnaka A."/>
        </authorList>
    </citation>
    <scope>NUCLEOTIDE SEQUENCE [LARGE SCALE GENOMIC DNA]</scope>
    <source>
        <strain evidence="4 5">AK7</strain>
    </source>
</reference>
<keyword evidence="5" id="KW-1185">Reference proteome</keyword>
<dbReference type="eggNOG" id="COG4977">
    <property type="taxonomic scope" value="Bacteria"/>
</dbReference>
<protein>
    <submittedName>
        <fullName evidence="4">Transcriptional regulator, AraC family</fullName>
    </submittedName>
</protein>
<evidence type="ECO:0000313" key="5">
    <source>
        <dbReference type="Proteomes" id="UP000011135"/>
    </source>
</evidence>
<comment type="caution">
    <text evidence="4">The sequence shown here is derived from an EMBL/GenBank/DDBJ whole genome shotgun (WGS) entry which is preliminary data.</text>
</comment>
<keyword evidence="1" id="KW-0805">Transcription regulation</keyword>
<keyword evidence="2" id="KW-0804">Transcription</keyword>
<dbReference type="Gene3D" id="3.40.50.880">
    <property type="match status" value="1"/>
</dbReference>
<dbReference type="SMART" id="SM00342">
    <property type="entry name" value="HTH_ARAC"/>
    <property type="match status" value="1"/>
</dbReference>
<evidence type="ECO:0000313" key="4">
    <source>
        <dbReference type="EMBL" id="ELR71206.1"/>
    </source>
</evidence>
<dbReference type="PATRIC" id="fig|1237149.3.peg.2766"/>
<dbReference type="InterPro" id="IPR052158">
    <property type="entry name" value="INH-QAR"/>
</dbReference>
<dbReference type="InterPro" id="IPR009057">
    <property type="entry name" value="Homeodomain-like_sf"/>
</dbReference>
<gene>
    <name evidence="4" type="ORF">C900_03010</name>
</gene>
<dbReference type="PROSITE" id="PS01124">
    <property type="entry name" value="HTH_ARAC_FAMILY_2"/>
    <property type="match status" value="1"/>
</dbReference>
<dbReference type="Gene3D" id="1.10.10.60">
    <property type="entry name" value="Homeodomain-like"/>
    <property type="match status" value="2"/>
</dbReference>
<dbReference type="GO" id="GO:0003700">
    <property type="term" value="F:DNA-binding transcription factor activity"/>
    <property type="evidence" value="ECO:0007669"/>
    <property type="project" value="InterPro"/>
</dbReference>
<dbReference type="Pfam" id="PF01965">
    <property type="entry name" value="DJ-1_PfpI"/>
    <property type="match status" value="1"/>
</dbReference>
<dbReference type="SUPFAM" id="SSF46689">
    <property type="entry name" value="Homeodomain-like"/>
    <property type="match status" value="2"/>
</dbReference>
<dbReference type="InterPro" id="IPR002818">
    <property type="entry name" value="DJ-1/PfpI"/>
</dbReference>
<dbReference type="Pfam" id="PF12833">
    <property type="entry name" value="HTH_18"/>
    <property type="match status" value="1"/>
</dbReference>
<dbReference type="EMBL" id="AMZN01000044">
    <property type="protein sequence ID" value="ELR71206.1"/>
    <property type="molecule type" value="Genomic_DNA"/>
</dbReference>
<proteinExistence type="predicted"/>
<dbReference type="PANTHER" id="PTHR43130">
    <property type="entry name" value="ARAC-FAMILY TRANSCRIPTIONAL REGULATOR"/>
    <property type="match status" value="1"/>
</dbReference>
<evidence type="ECO:0000256" key="1">
    <source>
        <dbReference type="ARBA" id="ARBA00023015"/>
    </source>
</evidence>
<dbReference type="SUPFAM" id="SSF52317">
    <property type="entry name" value="Class I glutamine amidotransferase-like"/>
    <property type="match status" value="1"/>
</dbReference>
<evidence type="ECO:0000259" key="3">
    <source>
        <dbReference type="PROSITE" id="PS01124"/>
    </source>
</evidence>
<dbReference type="STRING" id="1237149.C900_03010"/>